<proteinExistence type="predicted"/>
<organism evidence="4 5">
    <name type="scientific">Cellvibrio japonicus (strain Ueda107)</name>
    <name type="common">Pseudomonas fluorescens subsp. cellulosa</name>
    <dbReference type="NCBI Taxonomy" id="498211"/>
    <lineage>
        <taxon>Bacteria</taxon>
        <taxon>Pseudomonadati</taxon>
        <taxon>Pseudomonadota</taxon>
        <taxon>Gammaproteobacteria</taxon>
        <taxon>Cellvibrionales</taxon>
        <taxon>Cellvibrionaceae</taxon>
        <taxon>Cellvibrio</taxon>
    </lineage>
</organism>
<dbReference type="InterPro" id="IPR025263">
    <property type="entry name" value="YhdP_central"/>
</dbReference>
<evidence type="ECO:0000256" key="1">
    <source>
        <dbReference type="SAM" id="MobiDB-lite"/>
    </source>
</evidence>
<gene>
    <name evidence="4" type="ordered locus">CJA_2811</name>
</gene>
<feature type="transmembrane region" description="Helical" evidence="2">
    <location>
        <begin position="1315"/>
        <end position="1338"/>
    </location>
</feature>
<protein>
    <recommendedName>
        <fullName evidence="3">YhdP central domain-containing protein</fullName>
    </recommendedName>
</protein>
<dbReference type="RefSeq" id="WP_012488406.1">
    <property type="nucleotide sequence ID" value="NC_010995.1"/>
</dbReference>
<evidence type="ECO:0000256" key="2">
    <source>
        <dbReference type="SAM" id="Phobius"/>
    </source>
</evidence>
<sequence length="1427" mass="157672">MTRALRQLVKWSYLLSALLIIALAVMVQSGRSFSHLLGDYNQDIAQYLSQKLNAQVDIGRIDATWDGLKPSLDVQQLSIRSVSDKSIVAVERARVRLDILGSLMNRRWVWSNILLSDVHMDFEQRLDGKWHVSGLPPRESPAPVTDKAPASPAQVDALIDMLLLSTRIEFQNSHLRFGFNNGQQVNLNSPSLLLENAGKFHRLSLQVDVDEQVRSVYLVVEGEGDPRNRQQFRSRGFLQLNQFPTSEPIAALSAFLLGGVVSDAIRSEGWVNANLWLDSDKRGKGFAVTGNIGVQRLLLPVAGRQLQLDDVNTALVGDWRYGGDWQIQLRDLQAQLKARELAPINLGLRYTLAEQQLAVNLDRLDLEPLAILLNESGALGQGIAQDVLVTLAPRGQLHNVELNLPLRATPDWQLRANLAQVAVNAWRGAPALTGVDGYVQVGQRGGFVNIDSQQGFSMHYIPSYAEPMAYEQAQGQVAWRLDPANNKIHVNSGALRFRQGSEDLTGYFWLFMPWQRNTGDIDLYLQVGGRNLSAGLYQKYLPALAPESIQSWLAQSVGQDNPGIARTAGFVYRATLNNKNPMARSFDLYLDLAESRLDYSPGWPALEQLRGRLLVSNGRVAASIQNAEAYDSRIQAAEVRMEPRSRGNGSLLQVKGSLAGPATDGLRILREGILRRYIGGTMDTWFLTGDMQADLDLAIPLGTGVANPPDAHQQVNVQLRAPAFELQNLQLTLRNLEGRIGYDSRTGLSSEGLVASLFGEPVEAKLNTRVLKGYNQTQIDLQGKVEARTLAAWSKRPELLFLQGLIPYQTRVELNHRPRDLMDQMSAQLPAEADARTRFASTAFARVQVKSDLQDVAVSLPGKLGKPAKGKRNLSVELWLDEQETLVDVSYHKPANLEKSLAVGERAWVDALFLLERGAANQLLNAGIALAEIAELDDSPAFLVKGYLAEFQLDVWQQLLVRYQDYQTRITPLSSSPAPAVVVPVDESRIAGLPFRAQLTLGNYQVGSLNLRDLQVEARRDWRGWQLQVENPVVAGAIQVPQDAHRPLDIKLDYLRFTREDLGLPAEPAAESGNSVAAAELPERKLLDPRDLPLANIEVKQLAVAGDDYGSWSLELRPNSRGVVIDKIRGSIRGLSIEGAKEPAEGARMLWVIGDQGPQTRFIGALRAGDIAQVMRHWSKPDPLESQSAYFNLDIYWPGSPQDFKLVDIQGDMSLRMEKGRFKRNVSAGGDGILRLLSVLNFDSLARRMRMDFSDLYQSGLAYDEINGKVSFSRGTLTFVDPLEVRGPSSRLQMAGTIDLKRERIRTRLVATLPVAGNLTFFTALVTGLPAAAGIYVVSKLFKRQVDQVTSISYSIRGSWDNPKMRFDRLFESEESLRDSVKKKAPNSLLMRPEDIAPGATAGGGADLLRDSGEGQAPSPGLPIARG</sequence>
<keyword evidence="2" id="KW-1133">Transmembrane helix</keyword>
<accession>B3PC01</accession>
<dbReference type="KEGG" id="cja:CJA_2811"/>
<keyword evidence="2" id="KW-0472">Membrane</keyword>
<dbReference type="EMBL" id="CP000934">
    <property type="protein sequence ID" value="ACE83725.1"/>
    <property type="molecule type" value="Genomic_DNA"/>
</dbReference>
<dbReference type="STRING" id="498211.CJA_2811"/>
<dbReference type="PANTHER" id="PTHR38690:SF1">
    <property type="entry name" value="PROTEASE"/>
    <property type="match status" value="1"/>
</dbReference>
<reference evidence="4 5" key="1">
    <citation type="journal article" date="2008" name="J. Bacteriol.">
        <title>Insights into plant cell wall degradation from the genome sequence of the soil bacterium Cellvibrio japonicus.</title>
        <authorList>
            <person name="Deboy R.T."/>
            <person name="Mongodin E.F."/>
            <person name="Fouts D.E."/>
            <person name="Tailford L.E."/>
            <person name="Khouri H."/>
            <person name="Emerson J.B."/>
            <person name="Mohamoud Y."/>
            <person name="Watkins K."/>
            <person name="Henrissat B."/>
            <person name="Gilbert H.J."/>
            <person name="Nelson K.E."/>
        </authorList>
    </citation>
    <scope>NUCLEOTIDE SEQUENCE [LARGE SCALE GENOMIC DNA]</scope>
    <source>
        <strain evidence="4 5">Ueda107</strain>
    </source>
</reference>
<name>B3PC01_CELJU</name>
<dbReference type="OrthoDB" id="9762238at2"/>
<evidence type="ECO:0000313" key="5">
    <source>
        <dbReference type="Proteomes" id="UP000001036"/>
    </source>
</evidence>
<evidence type="ECO:0000313" key="4">
    <source>
        <dbReference type="EMBL" id="ACE83725.1"/>
    </source>
</evidence>
<dbReference type="InterPro" id="IPR011836">
    <property type="entry name" value="YhdP"/>
</dbReference>
<evidence type="ECO:0000259" key="3">
    <source>
        <dbReference type="Pfam" id="PF13116"/>
    </source>
</evidence>
<dbReference type="Pfam" id="PF13116">
    <property type="entry name" value="YhdP"/>
    <property type="match status" value="1"/>
</dbReference>
<dbReference type="eggNOG" id="COG3164">
    <property type="taxonomic scope" value="Bacteria"/>
</dbReference>
<keyword evidence="2" id="KW-0812">Transmembrane</keyword>
<dbReference type="PANTHER" id="PTHR38690">
    <property type="entry name" value="PROTEASE-RELATED"/>
    <property type="match status" value="1"/>
</dbReference>
<feature type="region of interest" description="Disordered" evidence="1">
    <location>
        <begin position="1382"/>
        <end position="1427"/>
    </location>
</feature>
<dbReference type="HOGENOM" id="CLU_003522_1_0_6"/>
<keyword evidence="5" id="KW-1185">Reference proteome</keyword>
<dbReference type="Proteomes" id="UP000001036">
    <property type="component" value="Chromosome"/>
</dbReference>
<feature type="domain" description="YhdP central" evidence="3">
    <location>
        <begin position="4"/>
        <end position="1364"/>
    </location>
</feature>